<evidence type="ECO:0000313" key="5">
    <source>
        <dbReference type="EMBL" id="MBB6327424.1"/>
    </source>
</evidence>
<dbReference type="Gene3D" id="2.60.40.1120">
    <property type="entry name" value="Carboxypeptidase-like, regulatory domain"/>
    <property type="match status" value="1"/>
</dbReference>
<dbReference type="EMBL" id="JACIJO010000003">
    <property type="protein sequence ID" value="MBB6327424.1"/>
    <property type="molecule type" value="Genomic_DNA"/>
</dbReference>
<dbReference type="SUPFAM" id="SSF56935">
    <property type="entry name" value="Porins"/>
    <property type="match status" value="1"/>
</dbReference>
<proteinExistence type="predicted"/>
<keyword evidence="6" id="KW-1185">Reference proteome</keyword>
<dbReference type="GO" id="GO:0009279">
    <property type="term" value="C:cell outer membrane"/>
    <property type="evidence" value="ECO:0007669"/>
    <property type="project" value="UniProtKB-SubCell"/>
</dbReference>
<dbReference type="SUPFAM" id="SSF49464">
    <property type="entry name" value="Carboxypeptidase regulatory domain-like"/>
    <property type="match status" value="1"/>
</dbReference>
<comment type="subcellular location">
    <subcellularLocation>
        <location evidence="1">Cell outer membrane</location>
    </subcellularLocation>
</comment>
<gene>
    <name evidence="5" type="ORF">FHS59_003067</name>
</gene>
<dbReference type="InterPro" id="IPR041700">
    <property type="entry name" value="OMP_b-brl_3"/>
</dbReference>
<evidence type="ECO:0000256" key="2">
    <source>
        <dbReference type="ARBA" id="ARBA00023136"/>
    </source>
</evidence>
<reference evidence="5 6" key="1">
    <citation type="submission" date="2020-08" db="EMBL/GenBank/DDBJ databases">
        <title>Genomic Encyclopedia of Type Strains, Phase IV (KMG-IV): sequencing the most valuable type-strain genomes for metagenomic binning, comparative biology and taxonomic classification.</title>
        <authorList>
            <person name="Goeker M."/>
        </authorList>
    </citation>
    <scope>NUCLEOTIDE SEQUENCE [LARGE SCALE GENOMIC DNA]</scope>
    <source>
        <strain evidence="5 6">DSM 102044</strain>
    </source>
</reference>
<evidence type="ECO:0000259" key="4">
    <source>
        <dbReference type="Pfam" id="PF14905"/>
    </source>
</evidence>
<sequence length="927" mass="105778">MKYYLTLLFLLGVTIGSFSQSYSIRGKVIESGSDQSIPNATVLLLTITDSTQVDGMISDLDGNFELHEIREGEFIFKVQYLGYKDLFKNIQVSKDLELGNLVLQETATELNEVTISARRSTGIQKSDTTLFNADAYKTMKDASAQTLVEKLPGVTMMDGALQAQGENIAQILVDGKPFFGGDVQTALQNLPAEVIQGIEIFDQKSEKAQLSGFDDGERLKTINIITKPNRRKGQFGKMSAGYGTDDRYLLGASINAFNEDQRITFTGLSNNINVQDFSSDPNAQGNNRPQNGIIKTNILGLNYSDLWGEKIKVSGSYLFRTRENNGVSSLFREYVTDSNDDQTYTEDSRNTRTNQDHRFDMRLEYNPNENNRIVYRPRFSMSNDKENSSFLGESMNNLGPLNQTENIRTADNDDFDIDNRLYYGHKFSKPGRSLTMRMNFGYHWNKDLAFRRAENTFFQPDQRTEIINQKISRDRTGTNWQTSASYTEPIGKNGQMELEYEIGNRADDSDQLTFDILNEDPLGLDLSLDTALSNTFESKYLTQELELGYQYQLKKMQFQIEGQYQNAKLQNDQFFPAPFDLQRTFESFLPTVRFDYKFSDNTNMELDYDTNTDAPSVQQLQGVIDNSNPLQLRTGNPDLDQSYSNRIRLRFRSRNPDTDRSWFIFAQSRLVANSIANSSFIAEETTELPGGVILEKGSQLFRPVNLDGYQDFRSWVSYGMPVDFIKSNLNINGGFSYDKRPGQVNGELSFNNSKRYSTGISLSSNISDQVDFNISTRMSFNDVENTLNPNLNNKFYNQRTRLNFSWIIWEGFVYRLDLNHQINSGLSEGFDNNFLLMNMSLGKKVFNNQRGEISLNVYDLLGQNTSVRRNVTDVYIEDVQNNVLQRYFMLTFSFNLRRFSKGMDMNDYNDMMNSGGGDGRRGGPDSI</sequence>
<dbReference type="Gene3D" id="2.40.170.20">
    <property type="entry name" value="TonB-dependent receptor, beta-barrel domain"/>
    <property type="match status" value="1"/>
</dbReference>
<evidence type="ECO:0000256" key="1">
    <source>
        <dbReference type="ARBA" id="ARBA00004442"/>
    </source>
</evidence>
<dbReference type="Pfam" id="PF13715">
    <property type="entry name" value="CarbopepD_reg_2"/>
    <property type="match status" value="1"/>
</dbReference>
<comment type="caution">
    <text evidence="5">The sequence shown here is derived from an EMBL/GenBank/DDBJ whole genome shotgun (WGS) entry which is preliminary data.</text>
</comment>
<dbReference type="InterPro" id="IPR008969">
    <property type="entry name" value="CarboxyPept-like_regulatory"/>
</dbReference>
<keyword evidence="3" id="KW-0998">Cell outer membrane</keyword>
<accession>A0A841MRY0</accession>
<dbReference type="RefSeq" id="WP_184496253.1">
    <property type="nucleotide sequence ID" value="NZ_JACIJO010000003.1"/>
</dbReference>
<dbReference type="AlphaFoldDB" id="A0A841MRY0"/>
<evidence type="ECO:0000313" key="6">
    <source>
        <dbReference type="Proteomes" id="UP000588604"/>
    </source>
</evidence>
<evidence type="ECO:0000256" key="3">
    <source>
        <dbReference type="ARBA" id="ARBA00023237"/>
    </source>
</evidence>
<dbReference type="Pfam" id="PF14905">
    <property type="entry name" value="OMP_b-brl_3"/>
    <property type="match status" value="1"/>
</dbReference>
<organism evidence="5 6">
    <name type="scientific">Algoriphagus iocasae</name>
    <dbReference type="NCBI Taxonomy" id="1836499"/>
    <lineage>
        <taxon>Bacteria</taxon>
        <taxon>Pseudomonadati</taxon>
        <taxon>Bacteroidota</taxon>
        <taxon>Cytophagia</taxon>
        <taxon>Cytophagales</taxon>
        <taxon>Cyclobacteriaceae</taxon>
        <taxon>Algoriphagus</taxon>
    </lineage>
</organism>
<feature type="domain" description="Outer membrane protein beta-barrel" evidence="4">
    <location>
        <begin position="425"/>
        <end position="894"/>
    </location>
</feature>
<dbReference type="Proteomes" id="UP000588604">
    <property type="component" value="Unassembled WGS sequence"/>
</dbReference>
<name>A0A841MRY0_9BACT</name>
<protein>
    <recommendedName>
        <fullName evidence="4">Outer membrane protein beta-barrel domain-containing protein</fullName>
    </recommendedName>
</protein>
<keyword evidence="2" id="KW-0472">Membrane</keyword>
<dbReference type="InterPro" id="IPR036942">
    <property type="entry name" value="Beta-barrel_TonB_sf"/>
</dbReference>